<accession>A0A9R0HWR9</accession>
<reference evidence="2" key="2">
    <citation type="submission" date="2025-08" db="UniProtKB">
        <authorList>
            <consortium name="RefSeq"/>
        </authorList>
    </citation>
    <scope>IDENTIFICATION</scope>
    <source>
        <tissue evidence="2">Leaf</tissue>
    </source>
</reference>
<dbReference type="Proteomes" id="UP000813463">
    <property type="component" value="Chromosome 1"/>
</dbReference>
<sequence>MVGRLSAMYSSTVGVIGPSNHQHQQLGHQNDSPGLGFDLNFPPTMVVPPPNQFTHANTLHVADQGPLTFPPLYQGGSTTLPTLSESLLPPLPQSYLLDTLLPPLPPAMASTQIPPLPSYMLSAPRMVKRKSEDVGDIGQLYMLFPNDRFGLVYADYSARLGCSPNNIEIIRANGLVIPAELTAGELNIQDGETLCVRGLLQDLNVNTHYCTFFIRPMVDRPIGWTAKAAYDVPLWKVIYDWAALLKIDAWRITMYRNFKELPITRTIRESEI</sequence>
<gene>
    <name evidence="2" type="primary">LOC110778219</name>
</gene>
<name>A0A9R0HWR9_SPIOL</name>
<dbReference type="KEGG" id="soe:110778219"/>
<organism evidence="1 2">
    <name type="scientific">Spinacia oleracea</name>
    <name type="common">Spinach</name>
    <dbReference type="NCBI Taxonomy" id="3562"/>
    <lineage>
        <taxon>Eukaryota</taxon>
        <taxon>Viridiplantae</taxon>
        <taxon>Streptophyta</taxon>
        <taxon>Embryophyta</taxon>
        <taxon>Tracheophyta</taxon>
        <taxon>Spermatophyta</taxon>
        <taxon>Magnoliopsida</taxon>
        <taxon>eudicotyledons</taxon>
        <taxon>Gunneridae</taxon>
        <taxon>Pentapetalae</taxon>
        <taxon>Caryophyllales</taxon>
        <taxon>Chenopodiaceae</taxon>
        <taxon>Chenopodioideae</taxon>
        <taxon>Anserineae</taxon>
        <taxon>Spinacia</taxon>
    </lineage>
</organism>
<dbReference type="GeneID" id="110778219"/>
<protein>
    <recommendedName>
        <fullName evidence="3">Ubiquitin-like domain-containing protein</fullName>
    </recommendedName>
</protein>
<reference evidence="1" key="1">
    <citation type="journal article" date="2021" name="Nat. Commun.">
        <title>Genomic analyses provide insights into spinach domestication and the genetic basis of agronomic traits.</title>
        <authorList>
            <person name="Cai X."/>
            <person name="Sun X."/>
            <person name="Xu C."/>
            <person name="Sun H."/>
            <person name="Wang X."/>
            <person name="Ge C."/>
            <person name="Zhang Z."/>
            <person name="Wang Q."/>
            <person name="Fei Z."/>
            <person name="Jiao C."/>
            <person name="Wang Q."/>
        </authorList>
    </citation>
    <scope>NUCLEOTIDE SEQUENCE [LARGE SCALE GENOMIC DNA]</scope>
    <source>
        <strain evidence="1">cv. Varoflay</strain>
    </source>
</reference>
<evidence type="ECO:0000313" key="1">
    <source>
        <dbReference type="Proteomes" id="UP000813463"/>
    </source>
</evidence>
<keyword evidence="1" id="KW-1185">Reference proteome</keyword>
<dbReference type="RefSeq" id="XP_021838482.1">
    <property type="nucleotide sequence ID" value="XM_021982790.2"/>
</dbReference>
<dbReference type="AlphaFoldDB" id="A0A9R0HWR9"/>
<proteinExistence type="predicted"/>
<evidence type="ECO:0000313" key="2">
    <source>
        <dbReference type="RefSeq" id="XP_021838482.1"/>
    </source>
</evidence>
<evidence type="ECO:0008006" key="3">
    <source>
        <dbReference type="Google" id="ProtNLM"/>
    </source>
</evidence>